<evidence type="ECO:0000313" key="1">
    <source>
        <dbReference type="EMBL" id="KAL1859761.1"/>
    </source>
</evidence>
<protein>
    <submittedName>
        <fullName evidence="1">Uncharacterized protein</fullName>
    </submittedName>
</protein>
<proteinExistence type="predicted"/>
<dbReference type="PANTHER" id="PTHR33254">
    <property type="entry name" value="4-HYDROXY-4-METHYL-2-OXOGLUTARATE ALDOLASE 3-RELATED"/>
    <property type="match status" value="1"/>
</dbReference>
<gene>
    <name evidence="1" type="ORF">VTK73DRAFT_7457</name>
</gene>
<dbReference type="CDD" id="cd16841">
    <property type="entry name" value="RraA_family"/>
    <property type="match status" value="1"/>
</dbReference>
<dbReference type="EMBL" id="JAZHXJ010000479">
    <property type="protein sequence ID" value="KAL1859761.1"/>
    <property type="molecule type" value="Genomic_DNA"/>
</dbReference>
<dbReference type="Proteomes" id="UP001586593">
    <property type="component" value="Unassembled WGS sequence"/>
</dbReference>
<comment type="caution">
    <text evidence="1">The sequence shown here is derived from an EMBL/GenBank/DDBJ whole genome shotgun (WGS) entry which is preliminary data.</text>
</comment>
<evidence type="ECO:0000313" key="2">
    <source>
        <dbReference type="Proteomes" id="UP001586593"/>
    </source>
</evidence>
<dbReference type="InterPro" id="IPR036704">
    <property type="entry name" value="RraA/RraA-like_sf"/>
</dbReference>
<dbReference type="PANTHER" id="PTHR33254:SF28">
    <property type="entry name" value="4-HYDROXY-4-METHYL-2-OXOGLUTARATE ALDOLASE"/>
    <property type="match status" value="1"/>
</dbReference>
<reference evidence="1 2" key="1">
    <citation type="journal article" date="2024" name="Commun. Biol.">
        <title>Comparative genomic analysis of thermophilic fungi reveals convergent evolutionary adaptations and gene losses.</title>
        <authorList>
            <person name="Steindorff A.S."/>
            <person name="Aguilar-Pontes M.V."/>
            <person name="Robinson A.J."/>
            <person name="Andreopoulos B."/>
            <person name="LaButti K."/>
            <person name="Kuo A."/>
            <person name="Mondo S."/>
            <person name="Riley R."/>
            <person name="Otillar R."/>
            <person name="Haridas S."/>
            <person name="Lipzen A."/>
            <person name="Grimwood J."/>
            <person name="Schmutz J."/>
            <person name="Clum A."/>
            <person name="Reid I.D."/>
            <person name="Moisan M.C."/>
            <person name="Butler G."/>
            <person name="Nguyen T.T.M."/>
            <person name="Dewar K."/>
            <person name="Conant G."/>
            <person name="Drula E."/>
            <person name="Henrissat B."/>
            <person name="Hansel C."/>
            <person name="Singer S."/>
            <person name="Hutchinson M.I."/>
            <person name="de Vries R.P."/>
            <person name="Natvig D.O."/>
            <person name="Powell A.J."/>
            <person name="Tsang A."/>
            <person name="Grigoriev I.V."/>
        </authorList>
    </citation>
    <scope>NUCLEOTIDE SEQUENCE [LARGE SCALE GENOMIC DNA]</scope>
    <source>
        <strain evidence="1 2">ATCC 24622</strain>
    </source>
</reference>
<dbReference type="InterPro" id="IPR005493">
    <property type="entry name" value="RraA/RraA-like"/>
</dbReference>
<dbReference type="Pfam" id="PF03737">
    <property type="entry name" value="RraA-like"/>
    <property type="match status" value="1"/>
</dbReference>
<dbReference type="SUPFAM" id="SSF89562">
    <property type="entry name" value="RraA-like"/>
    <property type="match status" value="1"/>
</dbReference>
<name>A0ABR3WE79_9PEZI</name>
<organism evidence="1 2">
    <name type="scientific">Phialemonium thermophilum</name>
    <dbReference type="NCBI Taxonomy" id="223376"/>
    <lineage>
        <taxon>Eukaryota</taxon>
        <taxon>Fungi</taxon>
        <taxon>Dikarya</taxon>
        <taxon>Ascomycota</taxon>
        <taxon>Pezizomycotina</taxon>
        <taxon>Sordariomycetes</taxon>
        <taxon>Sordariomycetidae</taxon>
        <taxon>Cephalothecales</taxon>
        <taxon>Cephalothecaceae</taxon>
        <taxon>Phialemonium</taxon>
    </lineage>
</organism>
<accession>A0ABR3WE79</accession>
<sequence length="233" mass="24721">MAAPTGRSVVERLQRWTTCDISDALSRLGHQDGGLLEGLKMYSPEFERGESKVVGPVFTVKFVPVSDSTAPRVSGNYIDQVPQDAVVFISQPLPHVNAAFGGLMSLRAQYLGAKGVVIDGLVRDLQEHRGLGFPVFARGHSTNACNKICFASEVNVPVTLHSALQDVTVSPSDYIIADLDGVVCVPAHLAEEALRIVGDIAAANEKCADAIRGGMSVAEAFATFRGKPASKST</sequence>
<keyword evidence="2" id="KW-1185">Reference proteome</keyword>
<dbReference type="Gene3D" id="3.50.30.40">
    <property type="entry name" value="Ribonuclease E inhibitor RraA/RraA-like"/>
    <property type="match status" value="1"/>
</dbReference>